<keyword evidence="4" id="KW-0732">Signal</keyword>
<name>A0A834H7Q0_RHOSS</name>
<evidence type="ECO:0000313" key="10">
    <source>
        <dbReference type="Proteomes" id="UP000626092"/>
    </source>
</evidence>
<proteinExistence type="predicted"/>
<evidence type="ECO:0000256" key="7">
    <source>
        <dbReference type="ARBA" id="ARBA00023136"/>
    </source>
</evidence>
<evidence type="ECO:0000256" key="1">
    <source>
        <dbReference type="ARBA" id="ARBA00004479"/>
    </source>
</evidence>
<sequence length="203" mass="22254">MTSLKVLDWSGNPSNSIIPSWLYSLRHLESLSLQGNLLHGAMSIAIGNLTSLVSLQINSNSLSGPIPVSIGRLSSLIMLDLSYNKFNGTLPKSLGQLGKLEGLIVRYNLLQGVVFDVHFANLTRLHYLQAGGNSLTLKASENWVPPFQLETLNLDSWQLGKIPGCWKHPYLQMFKLENNNLAAGEHSKLHRTVESPSIVALAA</sequence>
<dbReference type="Proteomes" id="UP000626092">
    <property type="component" value="Unassembled WGS sequence"/>
</dbReference>
<dbReference type="PANTHER" id="PTHR48063">
    <property type="entry name" value="LRR RECEPTOR-LIKE KINASE"/>
    <property type="match status" value="1"/>
</dbReference>
<reference evidence="9" key="1">
    <citation type="submission" date="2019-11" db="EMBL/GenBank/DDBJ databases">
        <authorList>
            <person name="Liu Y."/>
            <person name="Hou J."/>
            <person name="Li T.-Q."/>
            <person name="Guan C.-H."/>
            <person name="Wu X."/>
            <person name="Wu H.-Z."/>
            <person name="Ling F."/>
            <person name="Zhang R."/>
            <person name="Shi X.-G."/>
            <person name="Ren J.-P."/>
            <person name="Chen E.-F."/>
            <person name="Sun J.-M."/>
        </authorList>
    </citation>
    <scope>NUCLEOTIDE SEQUENCE</scope>
    <source>
        <strain evidence="9">Adult_tree_wgs_1</strain>
        <tissue evidence="9">Leaves</tissue>
    </source>
</reference>
<dbReference type="Gene3D" id="3.80.10.10">
    <property type="entry name" value="Ribonuclease Inhibitor"/>
    <property type="match status" value="1"/>
</dbReference>
<dbReference type="InterPro" id="IPR001611">
    <property type="entry name" value="Leu-rich_rpt"/>
</dbReference>
<evidence type="ECO:0000256" key="3">
    <source>
        <dbReference type="ARBA" id="ARBA00022692"/>
    </source>
</evidence>
<keyword evidence="10" id="KW-1185">Reference proteome</keyword>
<protein>
    <submittedName>
        <fullName evidence="9">Uncharacterized protein</fullName>
    </submittedName>
</protein>
<evidence type="ECO:0000256" key="5">
    <source>
        <dbReference type="ARBA" id="ARBA00022737"/>
    </source>
</evidence>
<dbReference type="Pfam" id="PF13855">
    <property type="entry name" value="LRR_8"/>
    <property type="match status" value="1"/>
</dbReference>
<gene>
    <name evidence="9" type="ORF">RHSIM_Rhsim03G0157800</name>
</gene>
<comment type="subcellular location">
    <subcellularLocation>
        <location evidence="1">Membrane</location>
        <topology evidence="1">Single-pass type I membrane protein</topology>
    </subcellularLocation>
</comment>
<keyword evidence="6" id="KW-1133">Transmembrane helix</keyword>
<keyword evidence="5" id="KW-0677">Repeat</keyword>
<keyword evidence="8" id="KW-0325">Glycoprotein</keyword>
<dbReference type="GO" id="GO:0016020">
    <property type="term" value="C:membrane"/>
    <property type="evidence" value="ECO:0007669"/>
    <property type="project" value="UniProtKB-SubCell"/>
</dbReference>
<evidence type="ECO:0000256" key="4">
    <source>
        <dbReference type="ARBA" id="ARBA00022729"/>
    </source>
</evidence>
<dbReference type="SUPFAM" id="SSF52058">
    <property type="entry name" value="L domain-like"/>
    <property type="match status" value="1"/>
</dbReference>
<accession>A0A834H7Q0</accession>
<evidence type="ECO:0000256" key="6">
    <source>
        <dbReference type="ARBA" id="ARBA00022989"/>
    </source>
</evidence>
<dbReference type="InterPro" id="IPR046956">
    <property type="entry name" value="RLP23-like"/>
</dbReference>
<keyword evidence="3" id="KW-0812">Transmembrane</keyword>
<dbReference type="OrthoDB" id="1600340at2759"/>
<dbReference type="Pfam" id="PF00560">
    <property type="entry name" value="LRR_1"/>
    <property type="match status" value="1"/>
</dbReference>
<dbReference type="FunFam" id="3.80.10.10:FF:000383">
    <property type="entry name" value="Leucine-rich repeat receptor protein kinase EMS1"/>
    <property type="match status" value="1"/>
</dbReference>
<comment type="caution">
    <text evidence="9">The sequence shown here is derived from an EMBL/GenBank/DDBJ whole genome shotgun (WGS) entry which is preliminary data.</text>
</comment>
<keyword evidence="2" id="KW-0433">Leucine-rich repeat</keyword>
<keyword evidence="7" id="KW-0472">Membrane</keyword>
<dbReference type="InterPro" id="IPR032675">
    <property type="entry name" value="LRR_dom_sf"/>
</dbReference>
<evidence type="ECO:0000313" key="9">
    <source>
        <dbReference type="EMBL" id="KAF7147918.1"/>
    </source>
</evidence>
<organism evidence="9 10">
    <name type="scientific">Rhododendron simsii</name>
    <name type="common">Sims's rhododendron</name>
    <dbReference type="NCBI Taxonomy" id="118357"/>
    <lineage>
        <taxon>Eukaryota</taxon>
        <taxon>Viridiplantae</taxon>
        <taxon>Streptophyta</taxon>
        <taxon>Embryophyta</taxon>
        <taxon>Tracheophyta</taxon>
        <taxon>Spermatophyta</taxon>
        <taxon>Magnoliopsida</taxon>
        <taxon>eudicotyledons</taxon>
        <taxon>Gunneridae</taxon>
        <taxon>Pentapetalae</taxon>
        <taxon>asterids</taxon>
        <taxon>Ericales</taxon>
        <taxon>Ericaceae</taxon>
        <taxon>Ericoideae</taxon>
        <taxon>Rhodoreae</taxon>
        <taxon>Rhododendron</taxon>
    </lineage>
</organism>
<dbReference type="PANTHER" id="PTHR48063:SF98">
    <property type="entry name" value="LRR RECEPTOR-LIKE SERINE_THREONINE-PROTEIN KINASE FLS2"/>
    <property type="match status" value="1"/>
</dbReference>
<evidence type="ECO:0000256" key="8">
    <source>
        <dbReference type="ARBA" id="ARBA00023180"/>
    </source>
</evidence>
<dbReference type="EMBL" id="WJXA01000003">
    <property type="protein sequence ID" value="KAF7147918.1"/>
    <property type="molecule type" value="Genomic_DNA"/>
</dbReference>
<evidence type="ECO:0000256" key="2">
    <source>
        <dbReference type="ARBA" id="ARBA00022614"/>
    </source>
</evidence>
<dbReference type="AlphaFoldDB" id="A0A834H7Q0"/>